<gene>
    <name evidence="1" type="ORF">DWY20_00380</name>
</gene>
<evidence type="ECO:0000313" key="2">
    <source>
        <dbReference type="Proteomes" id="UP000285864"/>
    </source>
</evidence>
<comment type="caution">
    <text evidence="1">The sequence shown here is derived from an EMBL/GenBank/DDBJ whole genome shotgun (WGS) entry which is preliminary data.</text>
</comment>
<proteinExistence type="predicted"/>
<evidence type="ECO:0000313" key="1">
    <source>
        <dbReference type="EMBL" id="RGS00580.1"/>
    </source>
</evidence>
<keyword evidence="2" id="KW-1185">Reference proteome</keyword>
<protein>
    <submittedName>
        <fullName evidence="1">Uncharacterized protein</fullName>
    </submittedName>
</protein>
<dbReference type="AlphaFoldDB" id="A0A412H023"/>
<dbReference type="Proteomes" id="UP000285864">
    <property type="component" value="Unassembled WGS sequence"/>
</dbReference>
<accession>A0A412H023</accession>
<reference evidence="1 2" key="1">
    <citation type="submission" date="2018-08" db="EMBL/GenBank/DDBJ databases">
        <title>A genome reference for cultivated species of the human gut microbiota.</title>
        <authorList>
            <person name="Zou Y."/>
            <person name="Xue W."/>
            <person name="Luo G."/>
        </authorList>
    </citation>
    <scope>NUCLEOTIDE SEQUENCE [LARGE SCALE GENOMIC DNA]</scope>
    <source>
        <strain evidence="1 2">AF24-2</strain>
    </source>
</reference>
<dbReference type="RefSeq" id="WP_118482691.1">
    <property type="nucleotide sequence ID" value="NZ_QRUU01000001.1"/>
</dbReference>
<sequence length="132" mass="15825">MKRRNEITDRFSLRKELLEKVNRHYHKDYKSLDEFLGMEIYADYSYPLELELKLLNLKVNGNITKRLSRKIDFLRALLSPKIHDAQRITRHSYDEAMKSFFAHVNGLNENEVVHILFNGIEEFKLIIHKYMG</sequence>
<dbReference type="EMBL" id="QRUU01000001">
    <property type="protein sequence ID" value="RGS00580.1"/>
    <property type="molecule type" value="Genomic_DNA"/>
</dbReference>
<organism evidence="1 2">
    <name type="scientific">Phocaeicola coprocola</name>
    <dbReference type="NCBI Taxonomy" id="310298"/>
    <lineage>
        <taxon>Bacteria</taxon>
        <taxon>Pseudomonadati</taxon>
        <taxon>Bacteroidota</taxon>
        <taxon>Bacteroidia</taxon>
        <taxon>Bacteroidales</taxon>
        <taxon>Bacteroidaceae</taxon>
        <taxon>Phocaeicola</taxon>
    </lineage>
</organism>
<name>A0A412H023_9BACT</name>